<evidence type="ECO:0000256" key="2">
    <source>
        <dbReference type="HAMAP-Rule" id="MF_01867"/>
    </source>
</evidence>
<evidence type="ECO:0000259" key="3">
    <source>
        <dbReference type="Pfam" id="PF10079"/>
    </source>
</evidence>
<sequence>MEILNLSLPATNRFATDYIAQTEELMQFFHYRYNSNSDYKARLAELKDRTFMRNELSEYIGEFMDRFPSSPAVHDSLKKLKQENSSVIIGGQQAGILTGPLYTLHKIISIINLAKQKESELGIPVVPVFWIAGEDHDYQEVNHVFIENKNKMEKMVYPEKVLEKNMVSNICLDREKCRIWVGEIIETFGETEHTKNLLQILDDIINYSKTFVDFFAWIVMHLFKETGLLLVDSGDRKLRRLESKMFAEQIESFEQITKRVKSQQRSLEDAGFPNTIEISSNAANLFYYDEKQKERILLEFNQDKKVFTGKESLHEFTMNELLDIAEKHPERLSNNVVTRPITQECLFPVLAFIAGPGEIAYWAELKMAFEWFGMKMPPIMPRLNITILERSAESDLKELGLDLRDVLSSGTEAKKEEYLEKIKNESIETQFRRTKEQLTQNYGLIEELTSKEVHALLPMLKKNEELLLKQVDFMENKIQKTIQQKHEVIINKYEKAENSLRPGGSPQERVWNILYYLNKYGMSFIEELVKVPFEFDGTHKVIKI</sequence>
<dbReference type="AlphaFoldDB" id="A0A0M0GI80"/>
<comment type="function">
    <text evidence="2">Involved in bacillithiol (BSH) biosynthesis. May catalyze the last step of the pathway, the addition of cysteine to glucosamine malate (GlcN-Mal) to generate BSH.</text>
</comment>
<dbReference type="InterPro" id="IPR055398">
    <property type="entry name" value="Rossmann-like_BshC"/>
</dbReference>
<reference evidence="6" key="1">
    <citation type="submission" date="2015-07" db="EMBL/GenBank/DDBJ databases">
        <title>Fjat-10036 dsm4.</title>
        <authorList>
            <person name="Liu B."/>
            <person name="Wang J."/>
            <person name="Zhu Y."/>
            <person name="Liu G."/>
            <person name="Chen Q."/>
            <person name="Chen Z."/>
            <person name="Lan J."/>
            <person name="Che J."/>
            <person name="Ge C."/>
            <person name="Shi H."/>
            <person name="Pan Z."/>
            <person name="Liu X."/>
        </authorList>
    </citation>
    <scope>NUCLEOTIDE SEQUENCE [LARGE SCALE GENOMIC DNA]</scope>
    <source>
        <strain evidence="6">DSM 4</strain>
    </source>
</reference>
<protein>
    <recommendedName>
        <fullName evidence="2">Putative cysteine ligase BshC</fullName>
        <ecNumber evidence="2">6.-.-.-</ecNumber>
    </recommendedName>
</protein>
<dbReference type="PIRSF" id="PIRSF012535">
    <property type="entry name" value="UCP012535"/>
    <property type="match status" value="1"/>
</dbReference>
<dbReference type="EC" id="6.-.-.-" evidence="2"/>
<keyword evidence="1 2" id="KW-0436">Ligase</keyword>
<organism evidence="5 6">
    <name type="scientific">Sporosarcina globispora</name>
    <name type="common">Bacillus globisporus</name>
    <dbReference type="NCBI Taxonomy" id="1459"/>
    <lineage>
        <taxon>Bacteria</taxon>
        <taxon>Bacillati</taxon>
        <taxon>Bacillota</taxon>
        <taxon>Bacilli</taxon>
        <taxon>Bacillales</taxon>
        <taxon>Caryophanaceae</taxon>
        <taxon>Sporosarcina</taxon>
    </lineage>
</organism>
<dbReference type="GO" id="GO:0016874">
    <property type="term" value="F:ligase activity"/>
    <property type="evidence" value="ECO:0007669"/>
    <property type="project" value="UniProtKB-UniRule"/>
</dbReference>
<evidence type="ECO:0000259" key="4">
    <source>
        <dbReference type="Pfam" id="PF24850"/>
    </source>
</evidence>
<evidence type="ECO:0000313" key="5">
    <source>
        <dbReference type="EMBL" id="KON89197.1"/>
    </source>
</evidence>
<dbReference type="Pfam" id="PF10079">
    <property type="entry name" value="Rossmann-like_BshC"/>
    <property type="match status" value="1"/>
</dbReference>
<evidence type="ECO:0000313" key="6">
    <source>
        <dbReference type="Proteomes" id="UP000037109"/>
    </source>
</evidence>
<dbReference type="Proteomes" id="UP000037109">
    <property type="component" value="Unassembled WGS sequence"/>
</dbReference>
<proteinExistence type="inferred from homology"/>
<dbReference type="HAMAP" id="MF_01867">
    <property type="entry name" value="BshC"/>
    <property type="match status" value="1"/>
</dbReference>
<comment type="similarity">
    <text evidence="2">Belongs to the BshC family.</text>
</comment>
<dbReference type="STRING" id="1459.AF332_21910"/>
<gene>
    <name evidence="2" type="primary">bshC</name>
    <name evidence="5" type="ORF">AF332_21910</name>
</gene>
<keyword evidence="6" id="KW-1185">Reference proteome</keyword>
<feature type="domain" description="Bacillithiol biosynthesis BshC C-terminal coiled-coil" evidence="4">
    <location>
        <begin position="385"/>
        <end position="544"/>
    </location>
</feature>
<name>A0A0M0GI80_SPOGL</name>
<dbReference type="PATRIC" id="fig|1459.3.peg.4826"/>
<comment type="caution">
    <text evidence="5">The sequence shown here is derived from an EMBL/GenBank/DDBJ whole genome shotgun (WGS) entry which is preliminary data.</text>
</comment>
<dbReference type="Pfam" id="PF24850">
    <property type="entry name" value="CC_BshC"/>
    <property type="match status" value="1"/>
</dbReference>
<accession>A0A0M0GI80</accession>
<dbReference type="EMBL" id="LGUF01000007">
    <property type="protein sequence ID" value="KON89197.1"/>
    <property type="molecule type" value="Genomic_DNA"/>
</dbReference>
<feature type="domain" description="Bacillithiol biosynthesis BshC N-terminal Rossmann-like" evidence="3">
    <location>
        <begin position="1"/>
        <end position="383"/>
    </location>
</feature>
<dbReference type="NCBIfam" id="TIGR03998">
    <property type="entry name" value="thiol_BshC"/>
    <property type="match status" value="1"/>
</dbReference>
<dbReference type="InterPro" id="IPR055399">
    <property type="entry name" value="CC_BshC"/>
</dbReference>
<dbReference type="OrthoDB" id="9765151at2"/>
<dbReference type="RefSeq" id="WP_053436572.1">
    <property type="nucleotide sequence ID" value="NZ_LGUF01000007.1"/>
</dbReference>
<dbReference type="InterPro" id="IPR011199">
    <property type="entry name" value="Bacillithiol_biosynth_BshC"/>
</dbReference>
<evidence type="ECO:0000256" key="1">
    <source>
        <dbReference type="ARBA" id="ARBA00022598"/>
    </source>
</evidence>